<comment type="caution">
    <text evidence="2">The sequence shown here is derived from an EMBL/GenBank/DDBJ whole genome shotgun (WGS) entry which is preliminary data.</text>
</comment>
<dbReference type="EMBL" id="JAUFPN010000204">
    <property type="protein sequence ID" value="MDN3568166.1"/>
    <property type="molecule type" value="Genomic_DNA"/>
</dbReference>
<reference evidence="3" key="1">
    <citation type="journal article" date="2019" name="Int. J. Syst. Evol. Microbiol.">
        <title>The Global Catalogue of Microorganisms (GCM) 10K type strain sequencing project: providing services to taxonomists for standard genome sequencing and annotation.</title>
        <authorList>
            <consortium name="The Broad Institute Genomics Platform"/>
            <consortium name="The Broad Institute Genome Sequencing Center for Infectious Disease"/>
            <person name="Wu L."/>
            <person name="Ma J."/>
        </authorList>
    </citation>
    <scope>NUCLEOTIDE SEQUENCE [LARGE SCALE GENOMIC DNA]</scope>
    <source>
        <strain evidence="3">CECT 7131</strain>
    </source>
</reference>
<gene>
    <name evidence="2" type="ORF">QWZ14_27620</name>
</gene>
<dbReference type="Proteomes" id="UP001529369">
    <property type="component" value="Unassembled WGS sequence"/>
</dbReference>
<proteinExistence type="predicted"/>
<accession>A0ABT8AF22</accession>
<protein>
    <recommendedName>
        <fullName evidence="4">DUF2007 domain-containing protein</fullName>
    </recommendedName>
</protein>
<feature type="region of interest" description="Disordered" evidence="1">
    <location>
        <begin position="80"/>
        <end position="99"/>
    </location>
</feature>
<organism evidence="2 3">
    <name type="scientific">Paeniroseomonas aquatica</name>
    <dbReference type="NCBI Taxonomy" id="373043"/>
    <lineage>
        <taxon>Bacteria</taxon>
        <taxon>Pseudomonadati</taxon>
        <taxon>Pseudomonadota</taxon>
        <taxon>Alphaproteobacteria</taxon>
        <taxon>Acetobacterales</taxon>
        <taxon>Acetobacteraceae</taxon>
        <taxon>Paeniroseomonas</taxon>
    </lineage>
</organism>
<dbReference type="RefSeq" id="WP_290320265.1">
    <property type="nucleotide sequence ID" value="NZ_JAUFPN010000204.1"/>
</dbReference>
<keyword evidence="3" id="KW-1185">Reference proteome</keyword>
<name>A0ABT8AF22_9PROT</name>
<evidence type="ECO:0000313" key="3">
    <source>
        <dbReference type="Proteomes" id="UP001529369"/>
    </source>
</evidence>
<evidence type="ECO:0008006" key="4">
    <source>
        <dbReference type="Google" id="ProtNLM"/>
    </source>
</evidence>
<evidence type="ECO:0000313" key="2">
    <source>
        <dbReference type="EMBL" id="MDN3568166.1"/>
    </source>
</evidence>
<sequence length="99" mass="10282">MRTITALFDSRPEAERAVETLVQQLNLPREKIQVLAAGAENATAGTDEKRSESHHGFKAAGGAVPGIMVSLLVQDDQAAAARDALAENGGRTDGPDASA</sequence>
<evidence type="ECO:0000256" key="1">
    <source>
        <dbReference type="SAM" id="MobiDB-lite"/>
    </source>
</evidence>